<evidence type="ECO:0000256" key="1">
    <source>
        <dbReference type="SAM" id="MobiDB-lite"/>
    </source>
</evidence>
<proteinExistence type="predicted"/>
<feature type="region of interest" description="Disordered" evidence="1">
    <location>
        <begin position="1"/>
        <end position="36"/>
    </location>
</feature>
<dbReference type="AlphaFoldDB" id="W9SET1"/>
<name>W9SET1_9ROSA</name>
<feature type="compositionally biased region" description="Polar residues" evidence="1">
    <location>
        <begin position="1"/>
        <end position="19"/>
    </location>
</feature>
<dbReference type="EMBL" id="KE346191">
    <property type="protein sequence ID" value="EXC29394.1"/>
    <property type="molecule type" value="Genomic_DNA"/>
</dbReference>
<reference evidence="3" key="1">
    <citation type="submission" date="2013-01" db="EMBL/GenBank/DDBJ databases">
        <title>Draft Genome Sequence of a Mulberry Tree, Morus notabilis C.K. Schneid.</title>
        <authorList>
            <person name="He N."/>
            <person name="Zhao S."/>
        </authorList>
    </citation>
    <scope>NUCLEOTIDE SEQUENCE</scope>
</reference>
<sequence>MAPATTPATTGSLGSTIQGRESPPSLAQPDRTFPAEPLVVRKAPNPEAQDGVVDPVEAQKWRRWRRSWELQPAKVKTRLAQQQEENEKAWCGEEISVGFYLFSSLLLLDLILYQDDRMAGFMRGSFGCH</sequence>
<dbReference type="Proteomes" id="UP000030645">
    <property type="component" value="Unassembled WGS sequence"/>
</dbReference>
<evidence type="ECO:0000313" key="2">
    <source>
        <dbReference type="EMBL" id="EXC29394.1"/>
    </source>
</evidence>
<gene>
    <name evidence="2" type="ORF">L484_021707</name>
</gene>
<organism evidence="2 3">
    <name type="scientific">Morus notabilis</name>
    <dbReference type="NCBI Taxonomy" id="981085"/>
    <lineage>
        <taxon>Eukaryota</taxon>
        <taxon>Viridiplantae</taxon>
        <taxon>Streptophyta</taxon>
        <taxon>Embryophyta</taxon>
        <taxon>Tracheophyta</taxon>
        <taxon>Spermatophyta</taxon>
        <taxon>Magnoliopsida</taxon>
        <taxon>eudicotyledons</taxon>
        <taxon>Gunneridae</taxon>
        <taxon>Pentapetalae</taxon>
        <taxon>rosids</taxon>
        <taxon>fabids</taxon>
        <taxon>Rosales</taxon>
        <taxon>Moraceae</taxon>
        <taxon>Moreae</taxon>
        <taxon>Morus</taxon>
    </lineage>
</organism>
<keyword evidence="3" id="KW-1185">Reference proteome</keyword>
<protein>
    <submittedName>
        <fullName evidence="2">Uncharacterized protein</fullName>
    </submittedName>
</protein>
<accession>W9SET1</accession>
<evidence type="ECO:0000313" key="3">
    <source>
        <dbReference type="Proteomes" id="UP000030645"/>
    </source>
</evidence>